<protein>
    <submittedName>
        <fullName evidence="1">Uncharacterized protein</fullName>
    </submittedName>
</protein>
<dbReference type="AlphaFoldDB" id="A0AAN7A4U8"/>
<reference evidence="1" key="1">
    <citation type="journal article" date="2023" name="Mol. Phylogenet. Evol.">
        <title>Genome-scale phylogeny and comparative genomics of the fungal order Sordariales.</title>
        <authorList>
            <person name="Hensen N."/>
            <person name="Bonometti L."/>
            <person name="Westerberg I."/>
            <person name="Brannstrom I.O."/>
            <person name="Guillou S."/>
            <person name="Cros-Aarteil S."/>
            <person name="Calhoun S."/>
            <person name="Haridas S."/>
            <person name="Kuo A."/>
            <person name="Mondo S."/>
            <person name="Pangilinan J."/>
            <person name="Riley R."/>
            <person name="LaButti K."/>
            <person name="Andreopoulos B."/>
            <person name="Lipzen A."/>
            <person name="Chen C."/>
            <person name="Yan M."/>
            <person name="Daum C."/>
            <person name="Ng V."/>
            <person name="Clum A."/>
            <person name="Steindorff A."/>
            <person name="Ohm R.A."/>
            <person name="Martin F."/>
            <person name="Silar P."/>
            <person name="Natvig D.O."/>
            <person name="Lalanne C."/>
            <person name="Gautier V."/>
            <person name="Ament-Velasquez S.L."/>
            <person name="Kruys A."/>
            <person name="Hutchinson M.I."/>
            <person name="Powell A.J."/>
            <person name="Barry K."/>
            <person name="Miller A.N."/>
            <person name="Grigoriev I.V."/>
            <person name="Debuchy R."/>
            <person name="Gladieux P."/>
            <person name="Hiltunen Thoren M."/>
            <person name="Johannesson H."/>
        </authorList>
    </citation>
    <scope>NUCLEOTIDE SEQUENCE</scope>
    <source>
        <strain evidence="1">CBS 892.96</strain>
    </source>
</reference>
<proteinExistence type="predicted"/>
<dbReference type="Proteomes" id="UP001302321">
    <property type="component" value="Unassembled WGS sequence"/>
</dbReference>
<evidence type="ECO:0000313" key="2">
    <source>
        <dbReference type="Proteomes" id="UP001302321"/>
    </source>
</evidence>
<dbReference type="EMBL" id="MU866349">
    <property type="protein sequence ID" value="KAK4173365.1"/>
    <property type="molecule type" value="Genomic_DNA"/>
</dbReference>
<gene>
    <name evidence="1" type="ORF">QBC36DRAFT_360122</name>
</gene>
<accession>A0AAN7A4U8</accession>
<keyword evidence="2" id="KW-1185">Reference proteome</keyword>
<sequence>MSSKIDTSQSSLPVTYDGFMATAAHNARNSQLYRIPEEPLAMIVGNFDDDPVTRLILGQVSNHLRRHVYSKVSPCSPPRSRSVFHEDDENTMLLKHLEKIYEELRDTSKSACSHGLREAQNPNMKSPVLDRLPQAPDHYGWPIEFGMVSELCFDKTLRMQPSIMLDPGHTSVTDINTKSHGTRSQRIEVSPCKRSRSRHGSGRQPCLVTKYSRVLGEQLLMGAQLQALGKSNGYLKPITPPHECLHAIDPCSYELNDDPEAIGNVWPVCHDVTCGNYYATSQLTHYSKGRSPLHL</sequence>
<evidence type="ECO:0000313" key="1">
    <source>
        <dbReference type="EMBL" id="KAK4173365.1"/>
    </source>
</evidence>
<organism evidence="1 2">
    <name type="scientific">Triangularia setosa</name>
    <dbReference type="NCBI Taxonomy" id="2587417"/>
    <lineage>
        <taxon>Eukaryota</taxon>
        <taxon>Fungi</taxon>
        <taxon>Dikarya</taxon>
        <taxon>Ascomycota</taxon>
        <taxon>Pezizomycotina</taxon>
        <taxon>Sordariomycetes</taxon>
        <taxon>Sordariomycetidae</taxon>
        <taxon>Sordariales</taxon>
        <taxon>Podosporaceae</taxon>
        <taxon>Triangularia</taxon>
    </lineage>
</organism>
<reference evidence="1" key="2">
    <citation type="submission" date="2023-05" db="EMBL/GenBank/DDBJ databases">
        <authorList>
            <consortium name="Lawrence Berkeley National Laboratory"/>
            <person name="Steindorff A."/>
            <person name="Hensen N."/>
            <person name="Bonometti L."/>
            <person name="Westerberg I."/>
            <person name="Brannstrom I.O."/>
            <person name="Guillou S."/>
            <person name="Cros-Aarteil S."/>
            <person name="Calhoun S."/>
            <person name="Haridas S."/>
            <person name="Kuo A."/>
            <person name="Mondo S."/>
            <person name="Pangilinan J."/>
            <person name="Riley R."/>
            <person name="Labutti K."/>
            <person name="Andreopoulos B."/>
            <person name="Lipzen A."/>
            <person name="Chen C."/>
            <person name="Yanf M."/>
            <person name="Daum C."/>
            <person name="Ng V."/>
            <person name="Clum A."/>
            <person name="Ohm R."/>
            <person name="Martin F."/>
            <person name="Silar P."/>
            <person name="Natvig D."/>
            <person name="Lalanne C."/>
            <person name="Gautier V."/>
            <person name="Ament-Velasquez S.L."/>
            <person name="Kruys A."/>
            <person name="Hutchinson M.I."/>
            <person name="Powell A.J."/>
            <person name="Barry K."/>
            <person name="Miller A.N."/>
            <person name="Grigoriev I.V."/>
            <person name="Debuchy R."/>
            <person name="Gladieux P."/>
            <person name="Thoren M.H."/>
            <person name="Johannesson H."/>
        </authorList>
    </citation>
    <scope>NUCLEOTIDE SEQUENCE</scope>
    <source>
        <strain evidence="1">CBS 892.96</strain>
    </source>
</reference>
<name>A0AAN7A4U8_9PEZI</name>
<comment type="caution">
    <text evidence="1">The sequence shown here is derived from an EMBL/GenBank/DDBJ whole genome shotgun (WGS) entry which is preliminary data.</text>
</comment>